<dbReference type="Proteomes" id="UP000218505">
    <property type="component" value="Chromosome"/>
</dbReference>
<dbReference type="KEGG" id="apre:CNX65_07625"/>
<evidence type="ECO:0008006" key="4">
    <source>
        <dbReference type="Google" id="ProtNLM"/>
    </source>
</evidence>
<dbReference type="EMBL" id="CP023445">
    <property type="protein sequence ID" value="ATE53175.1"/>
    <property type="molecule type" value="Genomic_DNA"/>
</dbReference>
<organism evidence="2 3">
    <name type="scientific">Actinosynnema pretiosum</name>
    <dbReference type="NCBI Taxonomy" id="42197"/>
    <lineage>
        <taxon>Bacteria</taxon>
        <taxon>Bacillati</taxon>
        <taxon>Actinomycetota</taxon>
        <taxon>Actinomycetes</taxon>
        <taxon>Pseudonocardiales</taxon>
        <taxon>Pseudonocardiaceae</taxon>
        <taxon>Actinosynnema</taxon>
    </lineage>
</organism>
<evidence type="ECO:0000313" key="2">
    <source>
        <dbReference type="EMBL" id="ATE53175.1"/>
    </source>
</evidence>
<feature type="signal peptide" evidence="1">
    <location>
        <begin position="1"/>
        <end position="19"/>
    </location>
</feature>
<reference evidence="2" key="1">
    <citation type="submission" date="2017-09" db="EMBL/GenBank/DDBJ databases">
        <title>Complete Genome Sequence of ansamitocin-producing Bacterium Actinosynnema pretiosum X47.</title>
        <authorList>
            <person name="Cao G."/>
            <person name="Zong G."/>
            <person name="Zhong C."/>
            <person name="Fu J."/>
        </authorList>
    </citation>
    <scope>NUCLEOTIDE SEQUENCE [LARGE SCALE GENOMIC DNA]</scope>
    <source>
        <strain evidence="2">X47</strain>
    </source>
</reference>
<keyword evidence="3" id="KW-1185">Reference proteome</keyword>
<feature type="chain" id="PRO_5012538768" description="Peptidase inhibitor family I36" evidence="1">
    <location>
        <begin position="20"/>
        <end position="113"/>
    </location>
</feature>
<name>A0A290Z2H8_9PSEU</name>
<sequence length="113" mass="12253">MRSTIIASSLLITAPLLVAADAPRCDRGEFCAWSTTNYSGTARRLDLETANPDECVPLPDNLAARSFANRLNRLVSVYQGADCSTEADFTTYPGGGTWVPDAPFVIRAVQVWN</sequence>
<protein>
    <recommendedName>
        <fullName evidence="4">Peptidase inhibitor family I36</fullName>
    </recommendedName>
</protein>
<accession>A0A290Z2H8</accession>
<evidence type="ECO:0000256" key="1">
    <source>
        <dbReference type="SAM" id="SignalP"/>
    </source>
</evidence>
<dbReference type="Pfam" id="PF03995">
    <property type="entry name" value="Inhibitor_I36"/>
    <property type="match status" value="1"/>
</dbReference>
<keyword evidence="1" id="KW-0732">Signal</keyword>
<dbReference type="AlphaFoldDB" id="A0A290Z2H8"/>
<evidence type="ECO:0000313" key="3">
    <source>
        <dbReference type="Proteomes" id="UP000218505"/>
    </source>
</evidence>
<proteinExistence type="predicted"/>
<dbReference type="RefSeq" id="WP_096492131.1">
    <property type="nucleotide sequence ID" value="NZ_CP023445.1"/>
</dbReference>
<gene>
    <name evidence="2" type="ORF">CNX65_07625</name>
</gene>